<dbReference type="EMBL" id="JBFTWV010000079">
    <property type="protein sequence ID" value="KAL2788468.1"/>
    <property type="molecule type" value="Genomic_DNA"/>
</dbReference>
<evidence type="ECO:0000313" key="1">
    <source>
        <dbReference type="EMBL" id="KAL2788468.1"/>
    </source>
</evidence>
<proteinExistence type="predicted"/>
<organism evidence="1 2">
    <name type="scientific">Aspergillus keveii</name>
    <dbReference type="NCBI Taxonomy" id="714993"/>
    <lineage>
        <taxon>Eukaryota</taxon>
        <taxon>Fungi</taxon>
        <taxon>Dikarya</taxon>
        <taxon>Ascomycota</taxon>
        <taxon>Pezizomycotina</taxon>
        <taxon>Eurotiomycetes</taxon>
        <taxon>Eurotiomycetidae</taxon>
        <taxon>Eurotiales</taxon>
        <taxon>Aspergillaceae</taxon>
        <taxon>Aspergillus</taxon>
        <taxon>Aspergillus subgen. Nidulantes</taxon>
    </lineage>
</organism>
<keyword evidence="2" id="KW-1185">Reference proteome</keyword>
<dbReference type="Proteomes" id="UP001610563">
    <property type="component" value="Unassembled WGS sequence"/>
</dbReference>
<sequence>MFWSGVGHQVIPHGSLSLSSDLMRQLVFKSQQMQRSCHMVHSRSMMAHAHVVYLGIQRHVCTRSGFSGISVLVRAIQVVHPAQSFFGQL</sequence>
<protein>
    <submittedName>
        <fullName evidence="1">Uncharacterized protein</fullName>
    </submittedName>
</protein>
<accession>A0ABR4FYW9</accession>
<comment type="caution">
    <text evidence="1">The sequence shown here is derived from an EMBL/GenBank/DDBJ whole genome shotgun (WGS) entry which is preliminary data.</text>
</comment>
<gene>
    <name evidence="1" type="ORF">BJX66DRAFT_308891</name>
</gene>
<reference evidence="1 2" key="1">
    <citation type="submission" date="2024-07" db="EMBL/GenBank/DDBJ databases">
        <title>Section-level genome sequencing and comparative genomics of Aspergillus sections Usti and Cavernicolus.</title>
        <authorList>
            <consortium name="Lawrence Berkeley National Laboratory"/>
            <person name="Nybo J.L."/>
            <person name="Vesth T.C."/>
            <person name="Theobald S."/>
            <person name="Frisvad J.C."/>
            <person name="Larsen T.O."/>
            <person name="Kjaerboelling I."/>
            <person name="Rothschild-Mancinelli K."/>
            <person name="Lyhne E.K."/>
            <person name="Kogle M.E."/>
            <person name="Barry K."/>
            <person name="Clum A."/>
            <person name="Na H."/>
            <person name="Ledsgaard L."/>
            <person name="Lin J."/>
            <person name="Lipzen A."/>
            <person name="Kuo A."/>
            <person name="Riley R."/>
            <person name="Mondo S."/>
            <person name="Labutti K."/>
            <person name="Haridas S."/>
            <person name="Pangalinan J."/>
            <person name="Salamov A.A."/>
            <person name="Simmons B.A."/>
            <person name="Magnuson J.K."/>
            <person name="Chen J."/>
            <person name="Drula E."/>
            <person name="Henrissat B."/>
            <person name="Wiebenga A."/>
            <person name="Lubbers R.J."/>
            <person name="Gomes A.C."/>
            <person name="Makela M.R."/>
            <person name="Stajich J."/>
            <person name="Grigoriev I.V."/>
            <person name="Mortensen U.H."/>
            <person name="De Vries R.P."/>
            <person name="Baker S.E."/>
            <person name="Andersen M.R."/>
        </authorList>
    </citation>
    <scope>NUCLEOTIDE SEQUENCE [LARGE SCALE GENOMIC DNA]</scope>
    <source>
        <strain evidence="1 2">CBS 209.92</strain>
    </source>
</reference>
<evidence type="ECO:0000313" key="2">
    <source>
        <dbReference type="Proteomes" id="UP001610563"/>
    </source>
</evidence>
<name>A0ABR4FYW9_9EURO</name>